<dbReference type="RefSeq" id="WP_148594149.1">
    <property type="nucleotide sequence ID" value="NZ_CP042997.1"/>
</dbReference>
<evidence type="ECO:0000313" key="5">
    <source>
        <dbReference type="EMBL" id="QEH34192.1"/>
    </source>
</evidence>
<sequence>MTQARTEDLPDVRILASQDLAEERFPGGRNDPFRVFLSPDVHAAIWKHATETTEVEICGVLVGTWLRDDAGPFVKVTESIRGEGAETKFAEVTFTHQTWSKINAEMDSKFGHLQIVGWYHTHPDFGIFLSDRDLFIQQHFFSGPGQIALVVDPVRKIEGVFAWRDGKAALTGHYWVGDRLMVGADGRDARDDRARPAAMRDARQAAAGAEAAARPAEGSLFSGISGLLLAILLLLLGYLLGGLRSGWERQAIIEGTVAHYGIWNGLRPGLSTDLERLGQDMAAAVRPLGSLSPEKEPDRKALAEARERLVALVGRTAEMRVKYGLSADEEAALRRLVVDRIAEVSAGRAAPAEAPREATPPPAASSKTDASPSPGGDKAAEKDRALPGGARP</sequence>
<dbReference type="Pfam" id="PF01398">
    <property type="entry name" value="JAB"/>
    <property type="match status" value="1"/>
</dbReference>
<dbReference type="Proteomes" id="UP000324233">
    <property type="component" value="Chromosome"/>
</dbReference>
<reference evidence="5 6" key="1">
    <citation type="submission" date="2019-08" db="EMBL/GenBank/DDBJ databases">
        <title>Deep-cultivation of Planctomycetes and their phenomic and genomic characterization uncovers novel biology.</title>
        <authorList>
            <person name="Wiegand S."/>
            <person name="Jogler M."/>
            <person name="Boedeker C."/>
            <person name="Pinto D."/>
            <person name="Vollmers J."/>
            <person name="Rivas-Marin E."/>
            <person name="Kohn T."/>
            <person name="Peeters S.H."/>
            <person name="Heuer A."/>
            <person name="Rast P."/>
            <person name="Oberbeckmann S."/>
            <person name="Bunk B."/>
            <person name="Jeske O."/>
            <person name="Meyerdierks A."/>
            <person name="Storesund J.E."/>
            <person name="Kallscheuer N."/>
            <person name="Luecker S."/>
            <person name="Lage O.M."/>
            <person name="Pohl T."/>
            <person name="Merkel B.J."/>
            <person name="Hornburger P."/>
            <person name="Mueller R.-W."/>
            <person name="Bruemmer F."/>
            <person name="Labrenz M."/>
            <person name="Spormann A.M."/>
            <person name="Op den Camp H."/>
            <person name="Overmann J."/>
            <person name="Amann R."/>
            <person name="Jetten M.S.M."/>
            <person name="Mascher T."/>
            <person name="Medema M.H."/>
            <person name="Devos D.P."/>
            <person name="Kaster A.-K."/>
            <person name="Ovreas L."/>
            <person name="Rohde M."/>
            <person name="Galperin M.Y."/>
            <person name="Jogler C."/>
        </authorList>
    </citation>
    <scope>NUCLEOTIDE SEQUENCE [LARGE SCALE GENOMIC DNA]</scope>
    <source>
        <strain evidence="5 6">OJF2</strain>
    </source>
</reference>
<evidence type="ECO:0000313" key="6">
    <source>
        <dbReference type="Proteomes" id="UP000324233"/>
    </source>
</evidence>
<name>A0A5B9W0M0_9BACT</name>
<feature type="region of interest" description="Disordered" evidence="2">
    <location>
        <begin position="345"/>
        <end position="392"/>
    </location>
</feature>
<keyword evidence="3" id="KW-0812">Transmembrane</keyword>
<keyword evidence="1" id="KW-0645">Protease</keyword>
<dbReference type="SMART" id="SM00232">
    <property type="entry name" value="JAB_MPN"/>
    <property type="match status" value="1"/>
</dbReference>
<dbReference type="InterPro" id="IPR050242">
    <property type="entry name" value="JAMM_MPN+_peptidase_M67A"/>
</dbReference>
<evidence type="ECO:0000256" key="3">
    <source>
        <dbReference type="SAM" id="Phobius"/>
    </source>
</evidence>
<keyword evidence="1" id="KW-0378">Hydrolase</keyword>
<dbReference type="PANTHER" id="PTHR10410">
    <property type="entry name" value="EUKARYOTIC TRANSLATION INITIATION FACTOR 3 -RELATED"/>
    <property type="match status" value="1"/>
</dbReference>
<dbReference type="GO" id="GO:0008237">
    <property type="term" value="F:metallopeptidase activity"/>
    <property type="evidence" value="ECO:0007669"/>
    <property type="project" value="UniProtKB-KW"/>
</dbReference>
<dbReference type="InterPro" id="IPR037518">
    <property type="entry name" value="MPN"/>
</dbReference>
<keyword evidence="3" id="KW-0472">Membrane</keyword>
<protein>
    <submittedName>
        <fullName evidence="5">Mov34/MPN/PAD-1 family protein</fullName>
    </submittedName>
</protein>
<organism evidence="5 6">
    <name type="scientific">Aquisphaera giovannonii</name>
    <dbReference type="NCBI Taxonomy" id="406548"/>
    <lineage>
        <taxon>Bacteria</taxon>
        <taxon>Pseudomonadati</taxon>
        <taxon>Planctomycetota</taxon>
        <taxon>Planctomycetia</taxon>
        <taxon>Isosphaerales</taxon>
        <taxon>Isosphaeraceae</taxon>
        <taxon>Aquisphaera</taxon>
    </lineage>
</organism>
<evidence type="ECO:0000259" key="4">
    <source>
        <dbReference type="PROSITE" id="PS50249"/>
    </source>
</evidence>
<dbReference type="EMBL" id="CP042997">
    <property type="protein sequence ID" value="QEH34192.1"/>
    <property type="molecule type" value="Genomic_DNA"/>
</dbReference>
<keyword evidence="3" id="KW-1133">Transmembrane helix</keyword>
<keyword evidence="6" id="KW-1185">Reference proteome</keyword>
<dbReference type="SUPFAM" id="SSF102712">
    <property type="entry name" value="JAB1/MPN domain"/>
    <property type="match status" value="1"/>
</dbReference>
<keyword evidence="1" id="KW-0482">Metalloprotease</keyword>
<feature type="transmembrane region" description="Helical" evidence="3">
    <location>
        <begin position="220"/>
        <end position="240"/>
    </location>
</feature>
<dbReference type="AlphaFoldDB" id="A0A5B9W0M0"/>
<accession>A0A5B9W0M0</accession>
<proteinExistence type="predicted"/>
<evidence type="ECO:0000256" key="2">
    <source>
        <dbReference type="SAM" id="MobiDB-lite"/>
    </source>
</evidence>
<dbReference type="PROSITE" id="PS50249">
    <property type="entry name" value="MPN"/>
    <property type="match status" value="1"/>
</dbReference>
<dbReference type="OrthoDB" id="3292458at2"/>
<feature type="domain" description="MPN" evidence="4">
    <location>
        <begin position="35"/>
        <end position="179"/>
    </location>
</feature>
<dbReference type="InterPro" id="IPR000555">
    <property type="entry name" value="JAMM/MPN+_dom"/>
</dbReference>
<evidence type="ECO:0000256" key="1">
    <source>
        <dbReference type="ARBA" id="ARBA00023049"/>
    </source>
</evidence>
<dbReference type="Gene3D" id="3.40.140.10">
    <property type="entry name" value="Cytidine Deaminase, domain 2"/>
    <property type="match status" value="1"/>
</dbReference>
<gene>
    <name evidence="5" type="ORF">OJF2_27270</name>
</gene>
<dbReference type="KEGG" id="agv:OJF2_27270"/>